<evidence type="ECO:0000259" key="1">
    <source>
        <dbReference type="PROSITE" id="PS51671"/>
    </source>
</evidence>
<dbReference type="InterPro" id="IPR045865">
    <property type="entry name" value="ACT-like_dom_sf"/>
</dbReference>
<comment type="caution">
    <text evidence="2">The sequence shown here is derived from an EMBL/GenBank/DDBJ whole genome shotgun (WGS) entry which is preliminary data.</text>
</comment>
<dbReference type="InterPro" id="IPR002912">
    <property type="entry name" value="ACT_dom"/>
</dbReference>
<organism evidence="2 3">
    <name type="scientific">Candidatus Abyssobacteria bacterium SURF_17</name>
    <dbReference type="NCBI Taxonomy" id="2093361"/>
    <lineage>
        <taxon>Bacteria</taxon>
        <taxon>Pseudomonadati</taxon>
        <taxon>Candidatus Hydrogenedentota</taxon>
        <taxon>Candidatus Abyssobacteria</taxon>
    </lineage>
</organism>
<dbReference type="EMBL" id="QZKI01000020">
    <property type="protein sequence ID" value="RJP74100.1"/>
    <property type="molecule type" value="Genomic_DNA"/>
</dbReference>
<feature type="domain" description="ACT" evidence="1">
    <location>
        <begin position="5"/>
        <end position="81"/>
    </location>
</feature>
<sequence>MKIKQVSVFLENKPGHLRAVTEELTKAKLNLRAISLADSEDFGIVRMVVEDPDKAYSVLRAANHAVQETEVIAVEVPDQPGGLHNVLRTLEECGVNIEYMYSVLERKSNKAVIILRVEGIDEVIRKLKTANVKLLSSGEVYNAL</sequence>
<dbReference type="CDD" id="cd04882">
    <property type="entry name" value="ACT_Bt0572_2"/>
    <property type="match status" value="1"/>
</dbReference>
<gene>
    <name evidence="2" type="ORF">C4532_03210</name>
</gene>
<dbReference type="InterPro" id="IPR045739">
    <property type="entry name" value="ACT_dom_pair"/>
</dbReference>
<dbReference type="SUPFAM" id="SSF55021">
    <property type="entry name" value="ACT-like"/>
    <property type="match status" value="2"/>
</dbReference>
<protein>
    <submittedName>
        <fullName evidence="2">Amino acid-binding protein</fullName>
    </submittedName>
</protein>
<dbReference type="Gene3D" id="3.30.2130.10">
    <property type="entry name" value="VC0802-like"/>
    <property type="match status" value="1"/>
</dbReference>
<dbReference type="PANTHER" id="PTHR40099">
    <property type="entry name" value="ACETOLACTATE SYNTHASE, SMALL SUBUNIT"/>
    <property type="match status" value="1"/>
</dbReference>
<dbReference type="Proteomes" id="UP000285961">
    <property type="component" value="Unassembled WGS sequence"/>
</dbReference>
<name>A0A419F6J2_9BACT</name>
<dbReference type="CDD" id="cd04908">
    <property type="entry name" value="ACT_Bt0572_1"/>
    <property type="match status" value="1"/>
</dbReference>
<proteinExistence type="predicted"/>
<dbReference type="Pfam" id="PF19571">
    <property type="entry name" value="ACT_8"/>
    <property type="match status" value="1"/>
</dbReference>
<dbReference type="PROSITE" id="PS51671">
    <property type="entry name" value="ACT"/>
    <property type="match status" value="1"/>
</dbReference>
<reference evidence="2 3" key="1">
    <citation type="journal article" date="2017" name="ISME J.">
        <title>Energy and carbon metabolisms in a deep terrestrial subsurface fluid microbial community.</title>
        <authorList>
            <person name="Momper L."/>
            <person name="Jungbluth S.P."/>
            <person name="Lee M.D."/>
            <person name="Amend J.P."/>
        </authorList>
    </citation>
    <scope>NUCLEOTIDE SEQUENCE [LARGE SCALE GENOMIC DNA]</scope>
    <source>
        <strain evidence="2">SURF_17</strain>
    </source>
</reference>
<accession>A0A419F6J2</accession>
<dbReference type="PANTHER" id="PTHR40099:SF1">
    <property type="entry name" value="ACETOLACTATE SYNTHASE, SMALL SUBUNIT"/>
    <property type="match status" value="1"/>
</dbReference>
<evidence type="ECO:0000313" key="3">
    <source>
        <dbReference type="Proteomes" id="UP000285961"/>
    </source>
</evidence>
<evidence type="ECO:0000313" key="2">
    <source>
        <dbReference type="EMBL" id="RJP74100.1"/>
    </source>
</evidence>
<dbReference type="AlphaFoldDB" id="A0A419F6J2"/>